<evidence type="ECO:0000256" key="1">
    <source>
        <dbReference type="ARBA" id="ARBA00011063"/>
    </source>
</evidence>
<evidence type="ECO:0000313" key="8">
    <source>
        <dbReference type="EMBL" id="KRM98646.1"/>
    </source>
</evidence>
<dbReference type="GO" id="GO:0004725">
    <property type="term" value="F:protein tyrosine phosphatase activity"/>
    <property type="evidence" value="ECO:0007669"/>
    <property type="project" value="UniProtKB-EC"/>
</dbReference>
<dbReference type="AlphaFoldDB" id="A0A0R2DCX7"/>
<dbReference type="CDD" id="cd16343">
    <property type="entry name" value="LMWPTP"/>
    <property type="match status" value="1"/>
</dbReference>
<evidence type="ECO:0000256" key="5">
    <source>
        <dbReference type="ARBA" id="ARBA00051722"/>
    </source>
</evidence>
<dbReference type="SMART" id="SM00226">
    <property type="entry name" value="LMWPc"/>
    <property type="match status" value="1"/>
</dbReference>
<evidence type="ECO:0000259" key="7">
    <source>
        <dbReference type="SMART" id="SM00226"/>
    </source>
</evidence>
<gene>
    <name evidence="8" type="ORF">FC24_GL001162</name>
</gene>
<dbReference type="InterPro" id="IPR050438">
    <property type="entry name" value="LMW_PTPase"/>
</dbReference>
<comment type="catalytic activity">
    <reaction evidence="5">
        <text>O-phospho-L-tyrosyl-[protein] + H2O = L-tyrosyl-[protein] + phosphate</text>
        <dbReference type="Rhea" id="RHEA:10684"/>
        <dbReference type="Rhea" id="RHEA-COMP:10136"/>
        <dbReference type="Rhea" id="RHEA-COMP:20101"/>
        <dbReference type="ChEBI" id="CHEBI:15377"/>
        <dbReference type="ChEBI" id="CHEBI:43474"/>
        <dbReference type="ChEBI" id="CHEBI:46858"/>
        <dbReference type="ChEBI" id="CHEBI:61978"/>
        <dbReference type="EC" id="3.1.3.48"/>
    </reaction>
</comment>
<dbReference type="RefSeq" id="WP_057873732.1">
    <property type="nucleotide sequence ID" value="NZ_AYYI01000029.1"/>
</dbReference>
<dbReference type="PATRIC" id="fig|1423796.3.peg.1187"/>
<organism evidence="8 9">
    <name type="scientific">Loigolactobacillus rennini DSM 20253</name>
    <dbReference type="NCBI Taxonomy" id="1423796"/>
    <lineage>
        <taxon>Bacteria</taxon>
        <taxon>Bacillati</taxon>
        <taxon>Bacillota</taxon>
        <taxon>Bacilli</taxon>
        <taxon>Lactobacillales</taxon>
        <taxon>Lactobacillaceae</taxon>
        <taxon>Loigolactobacillus</taxon>
    </lineage>
</organism>
<evidence type="ECO:0000256" key="3">
    <source>
        <dbReference type="ARBA" id="ARBA00022801"/>
    </source>
</evidence>
<dbReference type="SUPFAM" id="SSF52788">
    <property type="entry name" value="Phosphotyrosine protein phosphatases I"/>
    <property type="match status" value="1"/>
</dbReference>
<evidence type="ECO:0000256" key="4">
    <source>
        <dbReference type="ARBA" id="ARBA00022912"/>
    </source>
</evidence>
<keyword evidence="3" id="KW-0378">Hydrolase</keyword>
<dbReference type="Gene3D" id="3.40.50.2300">
    <property type="match status" value="1"/>
</dbReference>
<comment type="similarity">
    <text evidence="1">Belongs to the low molecular weight phosphotyrosine protein phosphatase family.</text>
</comment>
<feature type="active site" description="Nucleophile" evidence="6">
    <location>
        <position position="8"/>
    </location>
</feature>
<dbReference type="EMBL" id="AYYI01000029">
    <property type="protein sequence ID" value="KRM98646.1"/>
    <property type="molecule type" value="Genomic_DNA"/>
</dbReference>
<dbReference type="PRINTS" id="PR00719">
    <property type="entry name" value="LMWPTPASE"/>
</dbReference>
<evidence type="ECO:0000256" key="2">
    <source>
        <dbReference type="ARBA" id="ARBA00013064"/>
    </source>
</evidence>
<dbReference type="PANTHER" id="PTHR11717">
    <property type="entry name" value="LOW MOLECULAR WEIGHT PROTEIN TYROSINE PHOSPHATASE"/>
    <property type="match status" value="1"/>
</dbReference>
<evidence type="ECO:0000313" key="9">
    <source>
        <dbReference type="Proteomes" id="UP000051638"/>
    </source>
</evidence>
<dbReference type="OrthoDB" id="9784339at2"/>
<feature type="active site" evidence="6">
    <location>
        <position position="14"/>
    </location>
</feature>
<accession>A0A0R2DCX7</accession>
<dbReference type="PANTHER" id="PTHR11717:SF7">
    <property type="entry name" value="LOW MOLECULAR WEIGHT PHOSPHOTYROSINE PROTEIN PHOSPHATASE"/>
    <property type="match status" value="1"/>
</dbReference>
<protein>
    <recommendedName>
        <fullName evidence="2">protein-tyrosine-phosphatase</fullName>
        <ecNumber evidence="2">3.1.3.48</ecNumber>
    </recommendedName>
</protein>
<dbReference type="InterPro" id="IPR017867">
    <property type="entry name" value="Tyr_phospatase_low_mol_wt"/>
</dbReference>
<feature type="active site" description="Proton donor" evidence="6">
    <location>
        <position position="125"/>
    </location>
</feature>
<dbReference type="EC" id="3.1.3.48" evidence="2"/>
<feature type="domain" description="Phosphotyrosine protein phosphatase I" evidence="7">
    <location>
        <begin position="2"/>
        <end position="149"/>
    </location>
</feature>
<evidence type="ECO:0000256" key="6">
    <source>
        <dbReference type="PIRSR" id="PIRSR617867-1"/>
    </source>
</evidence>
<comment type="caution">
    <text evidence="8">The sequence shown here is derived from an EMBL/GenBank/DDBJ whole genome shotgun (WGS) entry which is preliminary data.</text>
</comment>
<dbReference type="Proteomes" id="UP000051638">
    <property type="component" value="Unassembled WGS sequence"/>
</dbReference>
<keyword evidence="9" id="KW-1185">Reference proteome</keyword>
<dbReference type="STRING" id="1423796.FC24_GL001162"/>
<reference evidence="8 9" key="1">
    <citation type="journal article" date="2015" name="Genome Announc.">
        <title>Expanding the biotechnology potential of lactobacilli through comparative genomics of 213 strains and associated genera.</title>
        <authorList>
            <person name="Sun Z."/>
            <person name="Harris H.M."/>
            <person name="McCann A."/>
            <person name="Guo C."/>
            <person name="Argimon S."/>
            <person name="Zhang W."/>
            <person name="Yang X."/>
            <person name="Jeffery I.B."/>
            <person name="Cooney J.C."/>
            <person name="Kagawa T.F."/>
            <person name="Liu W."/>
            <person name="Song Y."/>
            <person name="Salvetti E."/>
            <person name="Wrobel A."/>
            <person name="Rasinkangas P."/>
            <person name="Parkhill J."/>
            <person name="Rea M.C."/>
            <person name="O'Sullivan O."/>
            <person name="Ritari J."/>
            <person name="Douillard F.P."/>
            <person name="Paul Ross R."/>
            <person name="Yang R."/>
            <person name="Briner A.E."/>
            <person name="Felis G.E."/>
            <person name="de Vos W.M."/>
            <person name="Barrangou R."/>
            <person name="Klaenhammer T.R."/>
            <person name="Caufield P.W."/>
            <person name="Cui Y."/>
            <person name="Zhang H."/>
            <person name="O'Toole P.W."/>
        </authorList>
    </citation>
    <scope>NUCLEOTIDE SEQUENCE [LARGE SCALE GENOMIC DNA]</scope>
    <source>
        <strain evidence="8 9">DSM 20253</strain>
    </source>
</reference>
<proteinExistence type="inferred from homology"/>
<sequence>MHHILFVCLGNICRSPMAEAIAKNIIKQQGLTTKLSVQSVATSPEEEGNPPYPEALATLHQHGLDLKHRSRPITAADFNWADTIITMDHANVTNLKRLAPSPEAAAKVKLCLDIFPERQGQAIADPWYTRKFELTYQELAQAIPAWLDTLSAQSADH</sequence>
<keyword evidence="4" id="KW-0904">Protein phosphatase</keyword>
<dbReference type="Pfam" id="PF01451">
    <property type="entry name" value="LMWPc"/>
    <property type="match status" value="1"/>
</dbReference>
<dbReference type="InterPro" id="IPR036196">
    <property type="entry name" value="Ptyr_pPase_sf"/>
</dbReference>
<name>A0A0R2DCX7_9LACO</name>
<dbReference type="InterPro" id="IPR023485">
    <property type="entry name" value="Ptyr_pPase"/>
</dbReference>